<organism evidence="2">
    <name type="scientific">Brassica napus</name>
    <name type="common">Rape</name>
    <dbReference type="NCBI Taxonomy" id="3708"/>
    <lineage>
        <taxon>Eukaryota</taxon>
        <taxon>Viridiplantae</taxon>
        <taxon>Streptophyta</taxon>
        <taxon>Embryophyta</taxon>
        <taxon>Tracheophyta</taxon>
        <taxon>Spermatophyta</taxon>
        <taxon>Magnoliopsida</taxon>
        <taxon>eudicotyledons</taxon>
        <taxon>Gunneridae</taxon>
        <taxon>Pentapetalae</taxon>
        <taxon>rosids</taxon>
        <taxon>malvids</taxon>
        <taxon>Brassicales</taxon>
        <taxon>Brassicaceae</taxon>
        <taxon>Brassiceae</taxon>
        <taxon>Brassica</taxon>
    </lineage>
</organism>
<reference evidence="2" key="1">
    <citation type="submission" date="2021-01" db="EMBL/GenBank/DDBJ databases">
        <authorList>
            <consortium name="Genoscope - CEA"/>
            <person name="William W."/>
        </authorList>
    </citation>
    <scope>NUCLEOTIDE SEQUENCE</scope>
</reference>
<dbReference type="AlphaFoldDB" id="A0A816J703"/>
<accession>A0A816J703</accession>
<name>A0A816J703_BRANA</name>
<evidence type="ECO:0000256" key="1">
    <source>
        <dbReference type="SAM" id="MobiDB-lite"/>
    </source>
</evidence>
<dbReference type="EMBL" id="HG994373">
    <property type="protein sequence ID" value="CAF1762193.1"/>
    <property type="molecule type" value="Genomic_DNA"/>
</dbReference>
<feature type="non-terminal residue" evidence="2">
    <location>
        <position position="62"/>
    </location>
</feature>
<evidence type="ECO:0000313" key="2">
    <source>
        <dbReference type="EMBL" id="CAF1762193.1"/>
    </source>
</evidence>
<feature type="region of interest" description="Disordered" evidence="1">
    <location>
        <begin position="1"/>
        <end position="44"/>
    </location>
</feature>
<dbReference type="Proteomes" id="UP001295469">
    <property type="component" value="Chromosome C09"/>
</dbReference>
<sequence>DGVVKNDDESILSKEEDKEIGSNQCQDHNEDDVNGNDEKARKSETVFTLSKTTTTLFAEEWV</sequence>
<gene>
    <name evidence="2" type="ORF">DARMORV10_C09P46560.1</name>
</gene>
<proteinExistence type="predicted"/>
<feature type="compositionally biased region" description="Basic and acidic residues" evidence="1">
    <location>
        <begin position="1"/>
        <end position="20"/>
    </location>
</feature>
<protein>
    <submittedName>
        <fullName evidence="2">(rape) hypothetical protein</fullName>
    </submittedName>
</protein>